<sequence length="194" mass="22863">MKRNMNIQKKSKPRFSLKLKETFETCIDFYKLKPLYRILIYIGIPIMIALIGILTDWLFPLRVEISLFSFMNDYLNISLTIVTLFVTFSMGYLSFIVGGNNESLNDLKNTISAKYSFNGRQINLYKIIYIDISYAIFTEIIMIGILLMMKFMVLVLPNIYIKILLYLTIFLFGHIILLLFRNVKNIYYVFFSTK</sequence>
<evidence type="ECO:0000313" key="3">
    <source>
        <dbReference type="Proteomes" id="UP000183255"/>
    </source>
</evidence>
<feature type="transmembrane region" description="Helical" evidence="1">
    <location>
        <begin position="79"/>
        <end position="98"/>
    </location>
</feature>
<dbReference type="EMBL" id="FNDZ01000001">
    <property type="protein sequence ID" value="SDI04334.1"/>
    <property type="molecule type" value="Genomic_DNA"/>
</dbReference>
<reference evidence="2 3" key="1">
    <citation type="submission" date="2016-10" db="EMBL/GenBank/DDBJ databases">
        <authorList>
            <person name="de Groot N.N."/>
        </authorList>
    </citation>
    <scope>NUCLEOTIDE SEQUENCE [LARGE SCALE GENOMIC DNA]</scope>
    <source>
        <strain evidence="2 3">CGMCC 1.5058</strain>
    </source>
</reference>
<accession>A0A1G8HCD4</accession>
<feature type="transmembrane region" description="Helical" evidence="1">
    <location>
        <begin position="159"/>
        <end position="180"/>
    </location>
</feature>
<feature type="transmembrane region" description="Helical" evidence="1">
    <location>
        <begin position="38"/>
        <end position="59"/>
    </location>
</feature>
<keyword evidence="1" id="KW-1133">Transmembrane helix</keyword>
<dbReference type="AlphaFoldDB" id="A0A1G8HCD4"/>
<proteinExistence type="predicted"/>
<dbReference type="Proteomes" id="UP000183255">
    <property type="component" value="Unassembled WGS sequence"/>
</dbReference>
<keyword evidence="1" id="KW-0472">Membrane</keyword>
<gene>
    <name evidence="2" type="ORF">SAMN05421804_101540</name>
</gene>
<evidence type="ECO:0000313" key="2">
    <source>
        <dbReference type="EMBL" id="SDI04334.1"/>
    </source>
</evidence>
<organism evidence="2 3">
    <name type="scientific">Proteiniclasticum ruminis</name>
    <dbReference type="NCBI Taxonomy" id="398199"/>
    <lineage>
        <taxon>Bacteria</taxon>
        <taxon>Bacillati</taxon>
        <taxon>Bacillota</taxon>
        <taxon>Clostridia</taxon>
        <taxon>Eubacteriales</taxon>
        <taxon>Clostridiaceae</taxon>
        <taxon>Proteiniclasticum</taxon>
    </lineage>
</organism>
<name>A0A1G8HCD4_9CLOT</name>
<feature type="transmembrane region" description="Helical" evidence="1">
    <location>
        <begin position="127"/>
        <end position="153"/>
    </location>
</feature>
<evidence type="ECO:0000256" key="1">
    <source>
        <dbReference type="SAM" id="Phobius"/>
    </source>
</evidence>
<keyword evidence="1" id="KW-0812">Transmembrane</keyword>
<protein>
    <submittedName>
        <fullName evidence="2">Uncharacterized protein</fullName>
    </submittedName>
</protein>